<gene>
    <name evidence="2" type="ORF">BGAPBR_E0053</name>
</gene>
<evidence type="ECO:0000313" key="3">
    <source>
        <dbReference type="Proteomes" id="UP000006103"/>
    </source>
</evidence>
<keyword evidence="3" id="KW-1185">Reference proteome</keyword>
<dbReference type="AlphaFoldDB" id="B8F0N3"/>
<dbReference type="Proteomes" id="UP000006103">
    <property type="component" value="Plasmid PBr_lp25"/>
</dbReference>
<accession>B8F0N3</accession>
<reference evidence="2" key="1">
    <citation type="submission" date="2008-12" db="EMBL/GenBank/DDBJ databases">
        <authorList>
            <person name="Fraser-Liggett C.M."/>
            <person name="Mongodin E.F."/>
            <person name="Casjens B."/>
            <person name="Dunn J."/>
            <person name="Luft B."/>
            <person name="Qiu W."/>
            <person name="Schutzer S."/>
            <person name="Sebastian Y."/>
        </authorList>
    </citation>
    <scope>NUCLEOTIDE SEQUENCE [LARGE SCALE GENOMIC DNA]</scope>
    <source>
        <strain evidence="2">PBr</strain>
        <plasmid evidence="2">PBr_lp25</plasmid>
    </source>
</reference>
<geneLocation type="plasmid" evidence="2 3">
    <name>PBr_lp25</name>
</geneLocation>
<evidence type="ECO:0000256" key="1">
    <source>
        <dbReference type="SAM" id="Phobius"/>
    </source>
</evidence>
<keyword evidence="1" id="KW-0472">Membrane</keyword>
<name>B8F0N3_BORGR</name>
<organism evidence="2 3">
    <name type="scientific">Borreliella garinii PBr</name>
    <dbReference type="NCBI Taxonomy" id="498743"/>
    <lineage>
        <taxon>Bacteria</taxon>
        <taxon>Pseudomonadati</taxon>
        <taxon>Spirochaetota</taxon>
        <taxon>Spirochaetia</taxon>
        <taxon>Spirochaetales</taxon>
        <taxon>Borreliaceae</taxon>
        <taxon>Borreliella</taxon>
    </lineage>
</organism>
<keyword evidence="2" id="KW-0614">Plasmid</keyword>
<evidence type="ECO:0000313" key="2">
    <source>
        <dbReference type="EMBL" id="ACL34452.1"/>
    </source>
</evidence>
<feature type="transmembrane region" description="Helical" evidence="1">
    <location>
        <begin position="6"/>
        <end position="23"/>
    </location>
</feature>
<sequence length="48" mass="5757">MRRQCLYFFCSSKPFVLFLIVGYKQILIRKILKLKLNLKKLVQKNPVS</sequence>
<proteinExistence type="predicted"/>
<keyword evidence="1" id="KW-1133">Transmembrane helix</keyword>
<dbReference type="EMBL" id="CP001301">
    <property type="protein sequence ID" value="ACL34452.1"/>
    <property type="molecule type" value="Genomic_DNA"/>
</dbReference>
<protein>
    <submittedName>
        <fullName evidence="2">Uncharacterized protein</fullName>
    </submittedName>
</protein>
<keyword evidence="1" id="KW-0812">Transmembrane</keyword>